<comment type="caution">
    <text evidence="2">The sequence shown here is derived from an EMBL/GenBank/DDBJ whole genome shotgun (WGS) entry which is preliminary data.</text>
</comment>
<dbReference type="InterPro" id="IPR013560">
    <property type="entry name" value="DUF1722"/>
</dbReference>
<dbReference type="Pfam" id="PF08349">
    <property type="entry name" value="DUF1722"/>
    <property type="match status" value="1"/>
</dbReference>
<gene>
    <name evidence="2" type="ORF">LKACC12383_00945</name>
</gene>
<accession>A0A210PA15</accession>
<dbReference type="Proteomes" id="UP000196649">
    <property type="component" value="Unassembled WGS sequence"/>
</dbReference>
<dbReference type="AlphaFoldDB" id="A0A210PA15"/>
<dbReference type="EMBL" id="MXAL01000004">
    <property type="protein sequence ID" value="OWF33339.1"/>
    <property type="molecule type" value="Genomic_DNA"/>
</dbReference>
<feature type="domain" description="DUF1722" evidence="1">
    <location>
        <begin position="15"/>
        <end position="122"/>
    </location>
</feature>
<sequence>MLIIINWQEEWAYNKYWVMSKSQKAYDQIRLMAKNNEWSKAKETELERIIKSLENVEPTKKTLTNVYQHIWGYFKKICTDSERKEYVKLIASLEPEDDQLGLFLRDLTYKYQIKYLMQSRIIRELEK</sequence>
<organism evidence="2 3">
    <name type="scientific">Companilactobacillus kimchii</name>
    <dbReference type="NCBI Taxonomy" id="2801452"/>
    <lineage>
        <taxon>Bacteria</taxon>
        <taxon>Bacillati</taxon>
        <taxon>Bacillota</taxon>
        <taxon>Bacilli</taxon>
        <taxon>Lactobacillales</taxon>
        <taxon>Lactobacillaceae</taxon>
        <taxon>Companilactobacillus</taxon>
    </lineage>
</organism>
<proteinExistence type="predicted"/>
<reference evidence="2 3" key="1">
    <citation type="submission" date="2017-03" db="EMBL/GenBank/DDBJ databases">
        <title>Genome sequence of Lactobacillus kimchii KACC 12383.</title>
        <authorList>
            <person name="Chun J."/>
        </authorList>
    </citation>
    <scope>NUCLEOTIDE SEQUENCE [LARGE SCALE GENOMIC DNA]</scope>
    <source>
        <strain evidence="2 3">KACC 12383</strain>
    </source>
</reference>
<protein>
    <recommendedName>
        <fullName evidence="1">DUF1722 domain-containing protein</fullName>
    </recommendedName>
</protein>
<name>A0A210PA15_9LACO</name>
<evidence type="ECO:0000313" key="2">
    <source>
        <dbReference type="EMBL" id="OWF33339.1"/>
    </source>
</evidence>
<evidence type="ECO:0000313" key="3">
    <source>
        <dbReference type="Proteomes" id="UP000196649"/>
    </source>
</evidence>
<evidence type="ECO:0000259" key="1">
    <source>
        <dbReference type="Pfam" id="PF08349"/>
    </source>
</evidence>